<dbReference type="PANTHER" id="PTHR42877:SF4">
    <property type="entry name" value="FAD_NAD(P)-BINDING DOMAIN-CONTAINING PROTEIN-RELATED"/>
    <property type="match status" value="1"/>
</dbReference>
<dbReference type="Proteomes" id="UP000256345">
    <property type="component" value="Unassembled WGS sequence"/>
</dbReference>
<dbReference type="PANTHER" id="PTHR42877">
    <property type="entry name" value="L-ORNITHINE N(5)-MONOOXYGENASE-RELATED"/>
    <property type="match status" value="1"/>
</dbReference>
<dbReference type="InterPro" id="IPR051209">
    <property type="entry name" value="FAD-bind_Monooxygenase_sf"/>
</dbReference>
<dbReference type="InterPro" id="IPR036188">
    <property type="entry name" value="FAD/NAD-bd_sf"/>
</dbReference>
<keyword evidence="2" id="KW-1185">Reference proteome</keyword>
<dbReference type="Gene3D" id="3.50.50.60">
    <property type="entry name" value="FAD/NAD(P)-binding domain"/>
    <property type="match status" value="2"/>
</dbReference>
<evidence type="ECO:0000313" key="2">
    <source>
        <dbReference type="Proteomes" id="UP000256345"/>
    </source>
</evidence>
<gene>
    <name evidence="1" type="ORF">ATI61_109199</name>
</gene>
<reference evidence="1 2" key="1">
    <citation type="submission" date="2018-08" db="EMBL/GenBank/DDBJ databases">
        <title>Genomic Encyclopedia of Archaeal and Bacterial Type Strains, Phase II (KMG-II): from individual species to whole genera.</title>
        <authorList>
            <person name="Goeker M."/>
        </authorList>
    </citation>
    <scope>NUCLEOTIDE SEQUENCE [LARGE SCALE GENOMIC DNA]</scope>
    <source>
        <strain evidence="1 2">DSM 2261</strain>
    </source>
</reference>
<dbReference type="Pfam" id="PF13738">
    <property type="entry name" value="Pyr_redox_3"/>
    <property type="match status" value="1"/>
</dbReference>
<sequence>MEPPENRARMTSDVEEHAVTRDPLVPLPRRVEVAIIGSGFGGLCMAIRLQHAGIEDFVLLEKEHEVGGCWRDNTYPGAACDVPSHLYSFSFERKTDWSRRFAPQAEILHYLRHCTDTYGLRRHLHLRTEVTGAAFDEAAGLWRIHIADGRTLEARVLVSACGQLNRPAWPRLPGLERFEGTQFHSARWDHGYPLEGKTVAVIGTGASAIQFVPRLVPRVKQLFLYQRSAPYVLPKPDRAYGWFERALYSWLPVSQTGSRWWTYWNHESRVLVFEGPAWVRGILERRFHRHLERSVPDPRLRQALTPTDPIGCKRVLLSNDYYPALTRSNVEVVTEGIREVTPHGLITADGKEREVDALIHGTGFQATDFLAPMRITGRGGRELNEAWREGAEAYLGLTVSGFPNLFLLYGPNTNLGHNSIVFMLESQVRYVLACLRVLRERNLRFLDVRPDAQRDFNARLQRGLERSVWAAGCTSWYKTAGGRNTNNWPGFTFRYRRQTRGPRLAHYEAV</sequence>
<evidence type="ECO:0000313" key="1">
    <source>
        <dbReference type="EMBL" id="REG27858.1"/>
    </source>
</evidence>
<protein>
    <submittedName>
        <fullName evidence="1">Cation diffusion facilitator CzcD-associated flavoprotein CzcO</fullName>
    </submittedName>
</protein>
<dbReference type="SUPFAM" id="SSF51905">
    <property type="entry name" value="FAD/NAD(P)-binding domain"/>
    <property type="match status" value="1"/>
</dbReference>
<proteinExistence type="predicted"/>
<name>A0ABX9JVH9_9BACT</name>
<comment type="caution">
    <text evidence="1">The sequence shown here is derived from an EMBL/GenBank/DDBJ whole genome shotgun (WGS) entry which is preliminary data.</text>
</comment>
<organism evidence="1 2">
    <name type="scientific">Archangium gephyra</name>
    <dbReference type="NCBI Taxonomy" id="48"/>
    <lineage>
        <taxon>Bacteria</taxon>
        <taxon>Pseudomonadati</taxon>
        <taxon>Myxococcota</taxon>
        <taxon>Myxococcia</taxon>
        <taxon>Myxococcales</taxon>
        <taxon>Cystobacterineae</taxon>
        <taxon>Archangiaceae</taxon>
        <taxon>Archangium</taxon>
    </lineage>
</organism>
<dbReference type="EMBL" id="QUMU01000009">
    <property type="protein sequence ID" value="REG27858.1"/>
    <property type="molecule type" value="Genomic_DNA"/>
</dbReference>
<accession>A0ABX9JVH9</accession>